<sequence length="193" mass="20959">MYVNDLSADSICDTALAFLVMKSEYIPIHLGGSDRTSVVRWVACLYIAVAPVDGGGAYREPGGGVAGGWSHPSREREVIHGWLPHCRGPIARQTSNFETKENTITTAGTPDYTCDPNQQSWLMSLRMIDHFISSTTLAQMPQSVHPEFDTTLAIRLLPPFPTKGAILAVNNARSSLSVPLLPSATSIPVKLRL</sequence>
<gene>
    <name evidence="1" type="ORF">P154DRAFT_107883</name>
</gene>
<proteinExistence type="predicted"/>
<keyword evidence="2" id="KW-1185">Reference proteome</keyword>
<dbReference type="Proteomes" id="UP000799779">
    <property type="component" value="Unassembled WGS sequence"/>
</dbReference>
<evidence type="ECO:0000313" key="2">
    <source>
        <dbReference type="Proteomes" id="UP000799779"/>
    </source>
</evidence>
<accession>A0A6A5WV85</accession>
<name>A0A6A5WV85_9PLEO</name>
<dbReference type="AlphaFoldDB" id="A0A6A5WV85"/>
<organism evidence="1 2">
    <name type="scientific">Amniculicola lignicola CBS 123094</name>
    <dbReference type="NCBI Taxonomy" id="1392246"/>
    <lineage>
        <taxon>Eukaryota</taxon>
        <taxon>Fungi</taxon>
        <taxon>Dikarya</taxon>
        <taxon>Ascomycota</taxon>
        <taxon>Pezizomycotina</taxon>
        <taxon>Dothideomycetes</taxon>
        <taxon>Pleosporomycetidae</taxon>
        <taxon>Pleosporales</taxon>
        <taxon>Amniculicolaceae</taxon>
        <taxon>Amniculicola</taxon>
    </lineage>
</organism>
<dbReference type="EMBL" id="ML977574">
    <property type="protein sequence ID" value="KAF2002985.1"/>
    <property type="molecule type" value="Genomic_DNA"/>
</dbReference>
<reference evidence="1" key="1">
    <citation type="journal article" date="2020" name="Stud. Mycol.">
        <title>101 Dothideomycetes genomes: a test case for predicting lifestyles and emergence of pathogens.</title>
        <authorList>
            <person name="Haridas S."/>
            <person name="Albert R."/>
            <person name="Binder M."/>
            <person name="Bloem J."/>
            <person name="Labutti K."/>
            <person name="Salamov A."/>
            <person name="Andreopoulos B."/>
            <person name="Baker S."/>
            <person name="Barry K."/>
            <person name="Bills G."/>
            <person name="Bluhm B."/>
            <person name="Cannon C."/>
            <person name="Castanera R."/>
            <person name="Culley D."/>
            <person name="Daum C."/>
            <person name="Ezra D."/>
            <person name="Gonzalez J."/>
            <person name="Henrissat B."/>
            <person name="Kuo A."/>
            <person name="Liang C."/>
            <person name="Lipzen A."/>
            <person name="Lutzoni F."/>
            <person name="Magnuson J."/>
            <person name="Mondo S."/>
            <person name="Nolan M."/>
            <person name="Ohm R."/>
            <person name="Pangilinan J."/>
            <person name="Park H.-J."/>
            <person name="Ramirez L."/>
            <person name="Alfaro M."/>
            <person name="Sun H."/>
            <person name="Tritt A."/>
            <person name="Yoshinaga Y."/>
            <person name="Zwiers L.-H."/>
            <person name="Turgeon B."/>
            <person name="Goodwin S."/>
            <person name="Spatafora J."/>
            <person name="Crous P."/>
            <person name="Grigoriev I."/>
        </authorList>
    </citation>
    <scope>NUCLEOTIDE SEQUENCE</scope>
    <source>
        <strain evidence="1">CBS 123094</strain>
    </source>
</reference>
<evidence type="ECO:0000313" key="1">
    <source>
        <dbReference type="EMBL" id="KAF2002985.1"/>
    </source>
</evidence>
<protein>
    <submittedName>
        <fullName evidence="1">Uncharacterized protein</fullName>
    </submittedName>
</protein>